<evidence type="ECO:0000313" key="2">
    <source>
        <dbReference type="Proteomes" id="UP001189429"/>
    </source>
</evidence>
<comment type="caution">
    <text evidence="1">The sequence shown here is derived from an EMBL/GenBank/DDBJ whole genome shotgun (WGS) entry which is preliminary data.</text>
</comment>
<sequence length="102" mass="10386">MAVAAGIGATTAAGGLMGAAVYVCGCCDPLSWRRDAKVLPSIPEDADWCDIFCKARCALGEHRPQLGGSAACGTSRHCARPSFRVATVRGAGAGCQIAMLMA</sequence>
<gene>
    <name evidence="1" type="ORF">PCOR1329_LOCUS76136</name>
</gene>
<organism evidence="1 2">
    <name type="scientific">Prorocentrum cordatum</name>
    <dbReference type="NCBI Taxonomy" id="2364126"/>
    <lineage>
        <taxon>Eukaryota</taxon>
        <taxon>Sar</taxon>
        <taxon>Alveolata</taxon>
        <taxon>Dinophyceae</taxon>
        <taxon>Prorocentrales</taxon>
        <taxon>Prorocentraceae</taxon>
        <taxon>Prorocentrum</taxon>
    </lineage>
</organism>
<dbReference type="EMBL" id="CAUYUJ010020441">
    <property type="protein sequence ID" value="CAK0898204.1"/>
    <property type="molecule type" value="Genomic_DNA"/>
</dbReference>
<keyword evidence="2" id="KW-1185">Reference proteome</keyword>
<protein>
    <submittedName>
        <fullName evidence="1">Uncharacterized protein</fullName>
    </submittedName>
</protein>
<reference evidence="1" key="1">
    <citation type="submission" date="2023-10" db="EMBL/GenBank/DDBJ databases">
        <authorList>
            <person name="Chen Y."/>
            <person name="Shah S."/>
            <person name="Dougan E. K."/>
            <person name="Thang M."/>
            <person name="Chan C."/>
        </authorList>
    </citation>
    <scope>NUCLEOTIDE SEQUENCE [LARGE SCALE GENOMIC DNA]</scope>
</reference>
<dbReference type="Proteomes" id="UP001189429">
    <property type="component" value="Unassembled WGS sequence"/>
</dbReference>
<evidence type="ECO:0000313" key="1">
    <source>
        <dbReference type="EMBL" id="CAK0898204.1"/>
    </source>
</evidence>
<accession>A0ABN9XJE7</accession>
<proteinExistence type="predicted"/>
<name>A0ABN9XJE7_9DINO</name>